<reference evidence="2 3" key="1">
    <citation type="submission" date="2019-12" db="EMBL/GenBank/DDBJ databases">
        <title>Draft genome sequence of the ascomycete Xylaria multiplex DSM 110363.</title>
        <authorList>
            <person name="Buettner E."/>
            <person name="Kellner H."/>
        </authorList>
    </citation>
    <scope>NUCLEOTIDE SEQUENCE [LARGE SCALE GENOMIC DNA]</scope>
    <source>
        <strain evidence="2 3">DSM 110363</strain>
    </source>
</reference>
<feature type="region of interest" description="Disordered" evidence="1">
    <location>
        <begin position="1"/>
        <end position="36"/>
    </location>
</feature>
<accession>A0A7C8IPR9</accession>
<protein>
    <submittedName>
        <fullName evidence="2">Uncharacterized protein</fullName>
    </submittedName>
</protein>
<evidence type="ECO:0000313" key="3">
    <source>
        <dbReference type="Proteomes" id="UP000481858"/>
    </source>
</evidence>
<evidence type="ECO:0000313" key="2">
    <source>
        <dbReference type="EMBL" id="KAF2969161.1"/>
    </source>
</evidence>
<keyword evidence="3" id="KW-1185">Reference proteome</keyword>
<organism evidence="2 3">
    <name type="scientific">Xylaria multiplex</name>
    <dbReference type="NCBI Taxonomy" id="323545"/>
    <lineage>
        <taxon>Eukaryota</taxon>
        <taxon>Fungi</taxon>
        <taxon>Dikarya</taxon>
        <taxon>Ascomycota</taxon>
        <taxon>Pezizomycotina</taxon>
        <taxon>Sordariomycetes</taxon>
        <taxon>Xylariomycetidae</taxon>
        <taxon>Xylariales</taxon>
        <taxon>Xylariaceae</taxon>
        <taxon>Xylaria</taxon>
    </lineage>
</organism>
<dbReference type="OrthoDB" id="3050608at2759"/>
<dbReference type="Proteomes" id="UP000481858">
    <property type="component" value="Unassembled WGS sequence"/>
</dbReference>
<dbReference type="InParanoid" id="A0A7C8IPR9"/>
<sequence>MDALKDFANKAQASATGNSSSSNSAPAAGAQKEDYGDKAASFLNKKYNNDKLDRNQLEKITDGAREGFEKITGKHVPEKFSN</sequence>
<proteinExistence type="predicted"/>
<evidence type="ECO:0000256" key="1">
    <source>
        <dbReference type="SAM" id="MobiDB-lite"/>
    </source>
</evidence>
<comment type="caution">
    <text evidence="2">The sequence shown here is derived from an EMBL/GenBank/DDBJ whole genome shotgun (WGS) entry which is preliminary data.</text>
</comment>
<dbReference type="EMBL" id="WUBL01000040">
    <property type="protein sequence ID" value="KAF2969161.1"/>
    <property type="molecule type" value="Genomic_DNA"/>
</dbReference>
<gene>
    <name evidence="2" type="ORF">GQX73_g4401</name>
</gene>
<dbReference type="AlphaFoldDB" id="A0A7C8IPR9"/>
<feature type="compositionally biased region" description="Low complexity" evidence="1">
    <location>
        <begin position="11"/>
        <end position="30"/>
    </location>
</feature>
<name>A0A7C8IPR9_9PEZI</name>